<dbReference type="Proteomes" id="UP001431783">
    <property type="component" value="Unassembled WGS sequence"/>
</dbReference>
<name>A0AAW1TLV9_9CUCU</name>
<reference evidence="2 3" key="1">
    <citation type="submission" date="2023-03" db="EMBL/GenBank/DDBJ databases">
        <title>Genome insight into feeding habits of ladybird beetles.</title>
        <authorList>
            <person name="Li H.-S."/>
            <person name="Huang Y.-H."/>
            <person name="Pang H."/>
        </authorList>
    </citation>
    <scope>NUCLEOTIDE SEQUENCE [LARGE SCALE GENOMIC DNA]</scope>
    <source>
        <strain evidence="2">SYSU_2023b</strain>
        <tissue evidence="2">Whole body</tissue>
    </source>
</reference>
<organism evidence="2 3">
    <name type="scientific">Henosepilachna vigintioctopunctata</name>
    <dbReference type="NCBI Taxonomy" id="420089"/>
    <lineage>
        <taxon>Eukaryota</taxon>
        <taxon>Metazoa</taxon>
        <taxon>Ecdysozoa</taxon>
        <taxon>Arthropoda</taxon>
        <taxon>Hexapoda</taxon>
        <taxon>Insecta</taxon>
        <taxon>Pterygota</taxon>
        <taxon>Neoptera</taxon>
        <taxon>Endopterygota</taxon>
        <taxon>Coleoptera</taxon>
        <taxon>Polyphaga</taxon>
        <taxon>Cucujiformia</taxon>
        <taxon>Coccinelloidea</taxon>
        <taxon>Coccinellidae</taxon>
        <taxon>Epilachninae</taxon>
        <taxon>Epilachnini</taxon>
        <taxon>Henosepilachna</taxon>
    </lineage>
</organism>
<dbReference type="EMBL" id="JARQZJ010000001">
    <property type="protein sequence ID" value="KAK9869136.1"/>
    <property type="molecule type" value="Genomic_DNA"/>
</dbReference>
<feature type="compositionally biased region" description="Basic and acidic residues" evidence="1">
    <location>
        <begin position="83"/>
        <end position="100"/>
    </location>
</feature>
<evidence type="ECO:0000313" key="2">
    <source>
        <dbReference type="EMBL" id="KAK9869136.1"/>
    </source>
</evidence>
<proteinExistence type="predicted"/>
<accession>A0AAW1TLV9</accession>
<keyword evidence="3" id="KW-1185">Reference proteome</keyword>
<evidence type="ECO:0000256" key="1">
    <source>
        <dbReference type="SAM" id="MobiDB-lite"/>
    </source>
</evidence>
<evidence type="ECO:0000313" key="3">
    <source>
        <dbReference type="Proteomes" id="UP001431783"/>
    </source>
</evidence>
<dbReference type="AlphaFoldDB" id="A0AAW1TLV9"/>
<comment type="caution">
    <text evidence="2">The sequence shown here is derived from an EMBL/GenBank/DDBJ whole genome shotgun (WGS) entry which is preliminary data.</text>
</comment>
<gene>
    <name evidence="2" type="ORF">WA026_002890</name>
</gene>
<feature type="region of interest" description="Disordered" evidence="1">
    <location>
        <begin position="80"/>
        <end position="124"/>
    </location>
</feature>
<sequence length="124" mass="14136">MSLVVMKIFLGTTSHFHLQNGRYREEISIPAEFIKEKNIRAVSSSFEKEFNVLTLVSDESNSELNIQEFSISDRVLLQLRGSDQGENHSEEDSSHEETQITREIMTDSSDDDAPLSLSEKSNFH</sequence>
<protein>
    <submittedName>
        <fullName evidence="2">Uncharacterized protein</fullName>
    </submittedName>
</protein>